<keyword evidence="1" id="KW-0472">Membrane</keyword>
<proteinExistence type="predicted"/>
<dbReference type="EMBL" id="CACVAZ010000033">
    <property type="protein sequence ID" value="CAA6806796.1"/>
    <property type="molecule type" value="Genomic_DNA"/>
</dbReference>
<feature type="transmembrane region" description="Helical" evidence="1">
    <location>
        <begin position="76"/>
        <end position="95"/>
    </location>
</feature>
<reference evidence="2" key="1">
    <citation type="submission" date="2020-01" db="EMBL/GenBank/DDBJ databases">
        <authorList>
            <person name="Meier V. D."/>
            <person name="Meier V D."/>
        </authorList>
    </citation>
    <scope>NUCLEOTIDE SEQUENCE</scope>
    <source>
        <strain evidence="2">HLG_WM_MAG_02</strain>
    </source>
</reference>
<sequence length="138" mass="15761">MNLTDIFTGGLDKVVTSVGTTIDNLVTSDEEREALKNELVKIKINAQLEGENNYLKHETEITKRWQSDNENMLTRLVRPSIVIWSYVLITIIILFDGNISDFTVKESYIPILETIVTTVTIAYFGSRGFEKITKKMKE</sequence>
<gene>
    <name evidence="2" type="ORF">HELGO_WM12462</name>
</gene>
<accession>A0A6S6SHA1</accession>
<name>A0A6S6SHA1_9BACT</name>
<dbReference type="AlphaFoldDB" id="A0A6S6SHA1"/>
<evidence type="ECO:0000313" key="2">
    <source>
        <dbReference type="EMBL" id="CAA6806796.1"/>
    </source>
</evidence>
<protein>
    <recommendedName>
        <fullName evidence="3">Holin of 3TMs, for gene-transfer release</fullName>
    </recommendedName>
</protein>
<organism evidence="2">
    <name type="scientific">uncultured Sulfurovum sp</name>
    <dbReference type="NCBI Taxonomy" id="269237"/>
    <lineage>
        <taxon>Bacteria</taxon>
        <taxon>Pseudomonadati</taxon>
        <taxon>Campylobacterota</taxon>
        <taxon>Epsilonproteobacteria</taxon>
        <taxon>Campylobacterales</taxon>
        <taxon>Sulfurovaceae</taxon>
        <taxon>Sulfurovum</taxon>
        <taxon>environmental samples</taxon>
    </lineage>
</organism>
<keyword evidence="1" id="KW-0812">Transmembrane</keyword>
<evidence type="ECO:0000256" key="1">
    <source>
        <dbReference type="SAM" id="Phobius"/>
    </source>
</evidence>
<keyword evidence="1" id="KW-1133">Transmembrane helix</keyword>
<evidence type="ECO:0008006" key="3">
    <source>
        <dbReference type="Google" id="ProtNLM"/>
    </source>
</evidence>
<feature type="transmembrane region" description="Helical" evidence="1">
    <location>
        <begin position="107"/>
        <end position="126"/>
    </location>
</feature>